<protein>
    <submittedName>
        <fullName evidence="7">DNA-directed RNA polymerase I subunit RPA49</fullName>
    </submittedName>
</protein>
<gene>
    <name evidence="7" type="primary">POLR1E</name>
</gene>
<dbReference type="GO" id="GO:0000428">
    <property type="term" value="C:DNA-directed RNA polymerase complex"/>
    <property type="evidence" value="ECO:0007669"/>
    <property type="project" value="UniProtKB-KW"/>
</dbReference>
<keyword evidence="3 7" id="KW-0240">DNA-directed RNA polymerase</keyword>
<evidence type="ECO:0000313" key="6">
    <source>
        <dbReference type="Proteomes" id="UP000515159"/>
    </source>
</evidence>
<dbReference type="Proteomes" id="UP000515159">
    <property type="component" value="Chromosome 1"/>
</dbReference>
<dbReference type="GO" id="GO:0006351">
    <property type="term" value="P:DNA-templated transcription"/>
    <property type="evidence" value="ECO:0007669"/>
    <property type="project" value="InterPro"/>
</dbReference>
<name>A0A6P8NQY0_GEOSA</name>
<keyword evidence="4" id="KW-0804">Transcription</keyword>
<keyword evidence="6" id="KW-1185">Reference proteome</keyword>
<evidence type="ECO:0000256" key="5">
    <source>
        <dbReference type="ARBA" id="ARBA00023242"/>
    </source>
</evidence>
<organism evidence="6 7">
    <name type="scientific">Geotrypetes seraphini</name>
    <name type="common">Gaboon caecilian</name>
    <name type="synonym">Caecilia seraphini</name>
    <dbReference type="NCBI Taxonomy" id="260995"/>
    <lineage>
        <taxon>Eukaryota</taxon>
        <taxon>Metazoa</taxon>
        <taxon>Chordata</taxon>
        <taxon>Craniata</taxon>
        <taxon>Vertebrata</taxon>
        <taxon>Euteleostomi</taxon>
        <taxon>Amphibia</taxon>
        <taxon>Gymnophiona</taxon>
        <taxon>Geotrypetes</taxon>
    </lineage>
</organism>
<dbReference type="InterPro" id="IPR009668">
    <property type="entry name" value="RNA_pol-assoc_fac_A49-like"/>
</dbReference>
<dbReference type="Pfam" id="PF06870">
    <property type="entry name" value="RNA_pol_I_A49"/>
    <property type="match status" value="1"/>
</dbReference>
<comment type="similarity">
    <text evidence="2">Belongs to the eukaryotic RPA49/POLR1E RNA polymerase subunit family.</text>
</comment>
<comment type="subcellular location">
    <subcellularLocation>
        <location evidence="1">Nucleus</location>
        <location evidence="1">Nucleolus</location>
    </subcellularLocation>
</comment>
<evidence type="ECO:0000256" key="1">
    <source>
        <dbReference type="ARBA" id="ARBA00004604"/>
    </source>
</evidence>
<dbReference type="FunCoup" id="A0A6P8NQY0">
    <property type="interactions" value="1772"/>
</dbReference>
<evidence type="ECO:0000256" key="2">
    <source>
        <dbReference type="ARBA" id="ARBA00009430"/>
    </source>
</evidence>
<accession>A0A6P8NQY0</accession>
<proteinExistence type="inferred from homology"/>
<dbReference type="CTD" id="64425"/>
<dbReference type="OrthoDB" id="532500at2759"/>
<dbReference type="RefSeq" id="XP_033773169.1">
    <property type="nucleotide sequence ID" value="XM_033917278.1"/>
</dbReference>
<dbReference type="KEGG" id="gsh:117346998"/>
<keyword evidence="5" id="KW-0539">Nucleus</keyword>
<evidence type="ECO:0000256" key="4">
    <source>
        <dbReference type="ARBA" id="ARBA00023163"/>
    </source>
</evidence>
<reference evidence="7" key="1">
    <citation type="submission" date="2025-08" db="UniProtKB">
        <authorList>
            <consortium name="RefSeq"/>
        </authorList>
    </citation>
    <scope>IDENTIFICATION</scope>
</reference>
<dbReference type="PANTHER" id="PTHR14440">
    <property type="entry name" value="DNA-DIRECTED RNA POLYMERASE I SUBUNIT RPA49"/>
    <property type="match status" value="1"/>
</dbReference>
<evidence type="ECO:0000313" key="7">
    <source>
        <dbReference type="RefSeq" id="XP_033773169.1"/>
    </source>
</evidence>
<dbReference type="AlphaFoldDB" id="A0A6P8NQY0"/>
<dbReference type="InParanoid" id="A0A6P8NQY0"/>
<dbReference type="GO" id="GO:0003677">
    <property type="term" value="F:DNA binding"/>
    <property type="evidence" value="ECO:0007669"/>
    <property type="project" value="InterPro"/>
</dbReference>
<dbReference type="GO" id="GO:0005730">
    <property type="term" value="C:nucleolus"/>
    <property type="evidence" value="ECO:0007669"/>
    <property type="project" value="UniProtKB-SubCell"/>
</dbReference>
<evidence type="ECO:0000256" key="3">
    <source>
        <dbReference type="ARBA" id="ARBA00022478"/>
    </source>
</evidence>
<sequence length="413" mass="46758">MTACAVWEYCGDPLPEENAAIVQFSNGKLKEPENVAFALYKSKDNSNHRKKNQRIVAAETDRLCYVGNNFGPDSLKCNSLCRYFVGVLDKKYGKMQVYNGELYNMQPTFPDEMDSSEETSEMTSRTYREKVDFLIEAFGTNKQKRALNSRKMSQIGNETLNNSVAKAAENIIEAKGVTALVSDAAQNEDVSLVLPPCHADADKPENVYKFDDLISPDEYMALEAPSAAFRNITTEEIKALVENGSHGSFVIEELQSLPHDEMCRNHKARCLWFLDALIKFSFQKRIKTKHPAVPECPHTINNKLIKTFTAQTYINGRLYNLISASMKAKITSYVIALTLHIKDFQIDLTVLQRDMKLTENRMLEIARAMGLKISKKKLPVQMLGEENHKIGALVLPLVVYPNPSDQRKRRKMT</sequence>
<dbReference type="GeneID" id="117346998"/>